<dbReference type="InterPro" id="IPR033138">
    <property type="entry name" value="Cu_oxidase_CS"/>
</dbReference>
<dbReference type="GO" id="GO:0005507">
    <property type="term" value="F:copper ion binding"/>
    <property type="evidence" value="ECO:0007669"/>
    <property type="project" value="InterPro"/>
</dbReference>
<dbReference type="GO" id="GO:0016020">
    <property type="term" value="C:membrane"/>
    <property type="evidence" value="ECO:0007669"/>
    <property type="project" value="UniProtKB-SubCell"/>
</dbReference>
<evidence type="ECO:0000313" key="12">
    <source>
        <dbReference type="EMBL" id="CRK38988.1"/>
    </source>
</evidence>
<dbReference type="Pfam" id="PF05653">
    <property type="entry name" value="Mg_trans_NIPA"/>
    <property type="match status" value="1"/>
</dbReference>
<feature type="transmembrane region" description="Helical" evidence="10">
    <location>
        <begin position="73"/>
        <end position="91"/>
    </location>
</feature>
<feature type="region of interest" description="Disordered" evidence="9">
    <location>
        <begin position="686"/>
        <end position="717"/>
    </location>
</feature>
<dbReference type="SUPFAM" id="SSF49503">
    <property type="entry name" value="Cupredoxins"/>
    <property type="match status" value="1"/>
</dbReference>
<evidence type="ECO:0000256" key="5">
    <source>
        <dbReference type="ARBA" id="ARBA00022729"/>
    </source>
</evidence>
<feature type="transmembrane region" description="Helical" evidence="10">
    <location>
        <begin position="405"/>
        <end position="425"/>
    </location>
</feature>
<gene>
    <name evidence="12" type="ORF">BN1723_015461</name>
</gene>
<dbReference type="PROSITE" id="PS50850">
    <property type="entry name" value="MFS"/>
    <property type="match status" value="1"/>
</dbReference>
<keyword evidence="3 10" id="KW-0812">Transmembrane</keyword>
<dbReference type="InterPro" id="IPR002355">
    <property type="entry name" value="Cu_oxidase_Cu_BS"/>
</dbReference>
<evidence type="ECO:0000256" key="9">
    <source>
        <dbReference type="SAM" id="MobiDB-lite"/>
    </source>
</evidence>
<dbReference type="PROSITE" id="PS00079">
    <property type="entry name" value="MULTICOPPER_OXIDASE1"/>
    <property type="match status" value="1"/>
</dbReference>
<feature type="transmembrane region" description="Helical" evidence="10">
    <location>
        <begin position="376"/>
        <end position="398"/>
    </location>
</feature>
<sequence>MAANQPEDVVSDGNQTSSTTSLTTRNVSEEKLVRKLDLYLIPLVMLLYLMSFLDRVNIGNARLYGLEEDLGLVGNQFQVAVSILFVTYILFEVPSNLVLKRFTPRRWIAFITCAWGIVATLTGLVNSYGALLACRLLLGIFEAGLFPGLNVYLTFFYTKHELALRVGYLFVSAAIAGALGGLLAYGIGHMDGVQGMSGWRWIMIIEGIPTFVLGIITYWALPNDPATAYFFTEEENVMMAARLGREYGQTKSAQEFDRRDMVKAFRDWKVWMFCIGLFGADTMLYGFSTFLPTIIRGLGDWTVAQVQLLTVPCYFLGAATYMCIAFLSDRTRKRGLFCVIFGTISVVGYGVLICPTSQGVHYFGCPNLAAYAFTDAILVTPLGALSVVVTTVLSAIFLKERLSMVGKVSCFLCLVGSVVIVMNAPQQSAVATIEQMQDFVIKPGFLSYAGVIIIGFFVAAFWAGPKWGKKTMLVYISICSWIGGLSVVATQGLGAAILTQIEGTPQFNKWFIYVLLVFVIGTLLIEIVYLNKALNIYNAAMVTPTYYVYFTSTTIITSAVLFRGFKGSANQIVSVVMGFLTICAGVVLLQLSKSAKDVPDTAVFTGNLDQIHTIAEQEQSETEPKADAIRGAAAIVRRFSATRQKREAEEFKRLHEEKQREQLVPVGEDGPEYEWDGLRRRKTMLGSQSSVGRGRSGTVRSTFTIPRTPEVHPPLGMSHFPTDDELADIDRPSSPGMMSSIAGTIRNRARSVLTPNRPDFSLDPKQHPPMPPVYGEYTHSFVLEKDEIVQIVLNNLDPGRHPFHLHGHAFQALHRSVEEAGTFEDAHLTEDDFPKVPMRRDTLVVWPNGNIVLRFKADNPGIWLFHCHIEWHVTSGLMATFVEAPLELQKTIAIPQDHFDVCAAGDVPVAGNAAANTQNLLDLKGQNAPPRPLPGGFTTRGIVAFVFSCIAGVLGVCVVAWYGLAGPTGGEPDFQEDNDLVTSEASRALPDALARANGTETETHGIKSA</sequence>
<dbReference type="SUPFAM" id="SSF103473">
    <property type="entry name" value="MFS general substrate transporter"/>
    <property type="match status" value="1"/>
</dbReference>
<feature type="domain" description="Major facilitator superfamily (MFS) profile" evidence="11">
    <location>
        <begin position="40"/>
        <end position="467"/>
    </location>
</feature>
<proteinExistence type="predicted"/>
<feature type="transmembrane region" description="Helical" evidence="10">
    <location>
        <begin position="546"/>
        <end position="565"/>
    </location>
</feature>
<dbReference type="PANTHER" id="PTHR43791">
    <property type="entry name" value="PERMEASE-RELATED"/>
    <property type="match status" value="1"/>
</dbReference>
<evidence type="ECO:0000256" key="3">
    <source>
        <dbReference type="ARBA" id="ARBA00022692"/>
    </source>
</evidence>
<dbReference type="AlphaFoldDB" id="A0A0G4MXS0"/>
<dbReference type="InterPro" id="IPR008521">
    <property type="entry name" value="Mg_trans_NIPA"/>
</dbReference>
<feature type="transmembrane region" description="Helical" evidence="10">
    <location>
        <begin position="472"/>
        <end position="498"/>
    </location>
</feature>
<dbReference type="InterPro" id="IPR020846">
    <property type="entry name" value="MFS_dom"/>
</dbReference>
<evidence type="ECO:0000256" key="6">
    <source>
        <dbReference type="ARBA" id="ARBA00022989"/>
    </source>
</evidence>
<feature type="transmembrane region" description="Helical" evidence="10">
    <location>
        <begin position="571"/>
        <end position="589"/>
    </location>
</feature>
<evidence type="ECO:0000256" key="7">
    <source>
        <dbReference type="ARBA" id="ARBA00023136"/>
    </source>
</evidence>
<dbReference type="FunFam" id="1.20.1250.20:FF:000034">
    <property type="entry name" value="MFS general substrate transporter"/>
    <property type="match status" value="1"/>
</dbReference>
<feature type="transmembrane region" description="Helical" evidence="10">
    <location>
        <begin position="199"/>
        <end position="221"/>
    </location>
</feature>
<dbReference type="Pfam" id="PF07731">
    <property type="entry name" value="Cu-oxidase_2"/>
    <property type="match status" value="1"/>
</dbReference>
<feature type="compositionally biased region" description="Low complexity" evidence="9">
    <location>
        <begin position="686"/>
        <end position="702"/>
    </location>
</feature>
<dbReference type="GO" id="GO:0016491">
    <property type="term" value="F:oxidoreductase activity"/>
    <property type="evidence" value="ECO:0007669"/>
    <property type="project" value="InterPro"/>
</dbReference>
<name>A0A0G4MXS0_VERLO</name>
<dbReference type="Gene3D" id="2.60.40.420">
    <property type="entry name" value="Cupredoxins - blue copper proteins"/>
    <property type="match status" value="1"/>
</dbReference>
<keyword evidence="7 10" id="KW-0472">Membrane</keyword>
<feature type="transmembrane region" description="Helical" evidence="10">
    <location>
        <begin position="136"/>
        <end position="155"/>
    </location>
</feature>
<dbReference type="InterPro" id="IPR008972">
    <property type="entry name" value="Cupredoxin"/>
</dbReference>
<dbReference type="Proteomes" id="UP000045706">
    <property type="component" value="Unassembled WGS sequence"/>
</dbReference>
<feature type="transmembrane region" description="Helical" evidence="10">
    <location>
        <begin position="268"/>
        <end position="288"/>
    </location>
</feature>
<feature type="region of interest" description="Disordered" evidence="9">
    <location>
        <begin position="1"/>
        <end position="23"/>
    </location>
</feature>
<dbReference type="Gene3D" id="1.20.1250.20">
    <property type="entry name" value="MFS general substrate transporter like domains"/>
    <property type="match status" value="1"/>
</dbReference>
<dbReference type="InterPro" id="IPR011706">
    <property type="entry name" value="Cu-oxidase_C"/>
</dbReference>
<keyword evidence="2" id="KW-0813">Transport</keyword>
<feature type="transmembrane region" description="Helical" evidence="10">
    <location>
        <begin position="107"/>
        <end position="130"/>
    </location>
</feature>
<evidence type="ECO:0000256" key="1">
    <source>
        <dbReference type="ARBA" id="ARBA00004141"/>
    </source>
</evidence>
<keyword evidence="8" id="KW-0325">Glycoprotein</keyword>
<feature type="compositionally biased region" description="Polar residues" evidence="9">
    <location>
        <begin position="12"/>
        <end position="23"/>
    </location>
</feature>
<evidence type="ECO:0000256" key="10">
    <source>
        <dbReference type="SAM" id="Phobius"/>
    </source>
</evidence>
<feature type="transmembrane region" description="Helical" evidence="10">
    <location>
        <begin position="308"/>
        <end position="328"/>
    </location>
</feature>
<evidence type="ECO:0000259" key="11">
    <source>
        <dbReference type="PROSITE" id="PS50850"/>
    </source>
</evidence>
<keyword evidence="6 10" id="KW-1133">Transmembrane helix</keyword>
<feature type="transmembrane region" description="Helical" evidence="10">
    <location>
        <begin position="445"/>
        <end position="465"/>
    </location>
</feature>
<comment type="subcellular location">
    <subcellularLocation>
        <location evidence="1">Membrane</location>
        <topology evidence="1">Multi-pass membrane protein</topology>
    </subcellularLocation>
</comment>
<feature type="transmembrane region" description="Helical" evidence="10">
    <location>
        <begin position="167"/>
        <end position="187"/>
    </location>
</feature>
<keyword evidence="5" id="KW-0732">Signal</keyword>
<evidence type="ECO:0000256" key="2">
    <source>
        <dbReference type="ARBA" id="ARBA00022448"/>
    </source>
</evidence>
<feature type="transmembrane region" description="Helical" evidence="10">
    <location>
        <begin position="510"/>
        <end position="534"/>
    </location>
</feature>
<dbReference type="EMBL" id="CVQI01031696">
    <property type="protein sequence ID" value="CRK38988.1"/>
    <property type="molecule type" value="Genomic_DNA"/>
</dbReference>
<dbReference type="InterPro" id="IPR036259">
    <property type="entry name" value="MFS_trans_sf"/>
</dbReference>
<feature type="transmembrane region" description="Helical" evidence="10">
    <location>
        <begin position="36"/>
        <end position="53"/>
    </location>
</feature>
<dbReference type="PANTHER" id="PTHR43791:SF91">
    <property type="entry name" value="MAJOR FACILITATOR SUPERFAMILY (MFS) PROFILE DOMAIN-CONTAINING PROTEIN-RELATED"/>
    <property type="match status" value="1"/>
</dbReference>
<evidence type="ECO:0000313" key="13">
    <source>
        <dbReference type="Proteomes" id="UP000045706"/>
    </source>
</evidence>
<evidence type="ECO:0000256" key="8">
    <source>
        <dbReference type="ARBA" id="ARBA00023180"/>
    </source>
</evidence>
<protein>
    <recommendedName>
        <fullName evidence="11">Major facilitator superfamily (MFS) profile domain-containing protein</fullName>
    </recommendedName>
</protein>
<organism evidence="12 13">
    <name type="scientific">Verticillium longisporum</name>
    <name type="common">Verticillium dahliae var. longisporum</name>
    <dbReference type="NCBI Taxonomy" id="100787"/>
    <lineage>
        <taxon>Eukaryota</taxon>
        <taxon>Fungi</taxon>
        <taxon>Dikarya</taxon>
        <taxon>Ascomycota</taxon>
        <taxon>Pezizomycotina</taxon>
        <taxon>Sordariomycetes</taxon>
        <taxon>Hypocreomycetidae</taxon>
        <taxon>Glomerellales</taxon>
        <taxon>Plectosphaerellaceae</taxon>
        <taxon>Verticillium</taxon>
    </lineage>
</organism>
<keyword evidence="4" id="KW-0479">Metal-binding</keyword>
<accession>A0A0G4MXS0</accession>
<dbReference type="GO" id="GO:0015095">
    <property type="term" value="F:magnesium ion transmembrane transporter activity"/>
    <property type="evidence" value="ECO:0007669"/>
    <property type="project" value="InterPro"/>
</dbReference>
<feature type="transmembrane region" description="Helical" evidence="10">
    <location>
        <begin position="335"/>
        <end position="353"/>
    </location>
</feature>
<feature type="transmembrane region" description="Helical" evidence="10">
    <location>
        <begin position="941"/>
        <end position="964"/>
    </location>
</feature>
<reference evidence="13" key="1">
    <citation type="submission" date="2015-05" db="EMBL/GenBank/DDBJ databases">
        <authorList>
            <person name="Fogelqvist Johan"/>
        </authorList>
    </citation>
    <scope>NUCLEOTIDE SEQUENCE [LARGE SCALE GENOMIC DNA]</scope>
</reference>
<evidence type="ECO:0000256" key="4">
    <source>
        <dbReference type="ARBA" id="ARBA00022723"/>
    </source>
</evidence>
<dbReference type="PROSITE" id="PS00080">
    <property type="entry name" value="MULTICOPPER_OXIDASE2"/>
    <property type="match status" value="1"/>
</dbReference>